<feature type="transmembrane region" description="Helical" evidence="1">
    <location>
        <begin position="162"/>
        <end position="183"/>
    </location>
</feature>
<feature type="transmembrane region" description="Helical" evidence="1">
    <location>
        <begin position="46"/>
        <end position="66"/>
    </location>
</feature>
<feature type="transmembrane region" description="Helical" evidence="1">
    <location>
        <begin position="126"/>
        <end position="150"/>
    </location>
</feature>
<feature type="transmembrane region" description="Helical" evidence="1">
    <location>
        <begin position="86"/>
        <end position="106"/>
    </location>
</feature>
<comment type="caution">
    <text evidence="3">The sequence shown here is derived from an EMBL/GenBank/DDBJ whole genome shotgun (WGS) entry which is preliminary data.</text>
</comment>
<proteinExistence type="predicted"/>
<keyword evidence="1" id="KW-1133">Transmembrane helix</keyword>
<feature type="domain" description="DUF8201" evidence="2">
    <location>
        <begin position="2"/>
        <end position="446"/>
    </location>
</feature>
<feature type="transmembrane region" description="Helical" evidence="1">
    <location>
        <begin position="222"/>
        <end position="239"/>
    </location>
</feature>
<feature type="transmembrane region" description="Helical" evidence="1">
    <location>
        <begin position="303"/>
        <end position="325"/>
    </location>
</feature>
<dbReference type="EMBL" id="JADEXP010000044">
    <property type="protein sequence ID" value="MBE9066484.1"/>
    <property type="molecule type" value="Genomic_DNA"/>
</dbReference>
<evidence type="ECO:0000313" key="3">
    <source>
        <dbReference type="EMBL" id="MBE9066484.1"/>
    </source>
</evidence>
<evidence type="ECO:0000259" key="2">
    <source>
        <dbReference type="Pfam" id="PF26626"/>
    </source>
</evidence>
<dbReference type="Pfam" id="PF26626">
    <property type="entry name" value="DUF8201"/>
    <property type="match status" value="1"/>
</dbReference>
<feature type="transmembrane region" description="Helical" evidence="1">
    <location>
        <begin position="195"/>
        <end position="215"/>
    </location>
</feature>
<evidence type="ECO:0000256" key="1">
    <source>
        <dbReference type="SAM" id="Phobius"/>
    </source>
</evidence>
<name>A0A928X2Q9_LEPEC</name>
<protein>
    <recommendedName>
        <fullName evidence="2">DUF8201 domain-containing protein</fullName>
    </recommendedName>
</protein>
<gene>
    <name evidence="3" type="ORF">IQ260_07445</name>
</gene>
<dbReference type="InterPro" id="IPR058514">
    <property type="entry name" value="DUF8201"/>
</dbReference>
<feature type="transmembrane region" description="Helical" evidence="1">
    <location>
        <begin position="390"/>
        <end position="406"/>
    </location>
</feature>
<sequence length="569" mass="62379">MSFITGIGILNLFRIDEFNRVGDRFFISSWLGLVIIANGFLSLSLFVPLSPLVGLAALISITSLCLNFPNVRKDVASILLRVPDRWLLTAGCIAMVTALFTSQQVTWFDTGLYHFGSIRWMADYGAVPGLALLNNGFAFISAWFALAAPLNPDFMGSRNTAILNGYLLFVLLLQTSISIHYVFIKTATKTDWFLVIYSFLTLPLFVVTPFLSAVLVSPSPDFPVILLTGIVAWTIVYPLKLPSQASTIKDFTGVRVDASLQESNAAIVTLILGLGTVTFKLNGLPVLGISSLYYIAHYWKKPISIFFGSGLTILLLSPMIIFGVITSGCPLYPSSFMCVSAPWTLSNQQAADALASINGWQSWFGSPSNDTNTWLWTFSQWLQLSHLNKAMLFLAAMAVPISVWGLRKAKQQGHGADVWIIALSLLGMGFIFSQAPLIRFGLGYFLLLPTLLLSTVCTQTVSQLSGKVHQSSISRIVLSSKARLSALFVVTVFLSSVRGINVSQQLMIPPELPGVTVNQIRVNDVDYFLPENTNKCWGVDLPCAPEPLESDIWLRNPQKGVAAGFQRKP</sequence>
<feature type="transmembrane region" description="Helical" evidence="1">
    <location>
        <begin position="418"/>
        <end position="435"/>
    </location>
</feature>
<feature type="transmembrane region" description="Helical" evidence="1">
    <location>
        <begin position="265"/>
        <end position="296"/>
    </location>
</feature>
<keyword evidence="1" id="KW-0812">Transmembrane</keyword>
<keyword evidence="1" id="KW-0472">Membrane</keyword>
<organism evidence="3 4">
    <name type="scientific">Leptolyngbya cf. ectocarpi LEGE 11479</name>
    <dbReference type="NCBI Taxonomy" id="1828722"/>
    <lineage>
        <taxon>Bacteria</taxon>
        <taxon>Bacillati</taxon>
        <taxon>Cyanobacteriota</taxon>
        <taxon>Cyanophyceae</taxon>
        <taxon>Leptolyngbyales</taxon>
        <taxon>Leptolyngbyaceae</taxon>
        <taxon>Leptolyngbya group</taxon>
        <taxon>Leptolyngbya</taxon>
    </lineage>
</organism>
<reference evidence="3" key="1">
    <citation type="submission" date="2020-10" db="EMBL/GenBank/DDBJ databases">
        <authorList>
            <person name="Castelo-Branco R."/>
            <person name="Eusebio N."/>
            <person name="Adriana R."/>
            <person name="Vieira A."/>
            <person name="Brugerolle De Fraissinette N."/>
            <person name="Rezende De Castro R."/>
            <person name="Schneider M.P."/>
            <person name="Vasconcelos V."/>
            <person name="Leao P.N."/>
        </authorList>
    </citation>
    <scope>NUCLEOTIDE SEQUENCE</scope>
    <source>
        <strain evidence="3">LEGE 11479</strain>
    </source>
</reference>
<dbReference type="InterPro" id="IPR058065">
    <property type="entry name" value="LIC_10190-like"/>
</dbReference>
<accession>A0A928X2Q9</accession>
<evidence type="ECO:0000313" key="4">
    <source>
        <dbReference type="Proteomes" id="UP000615026"/>
    </source>
</evidence>
<dbReference type="Proteomes" id="UP000615026">
    <property type="component" value="Unassembled WGS sequence"/>
</dbReference>
<dbReference type="NCBIfam" id="NF047510">
    <property type="entry name" value="LIC_10190_fam"/>
    <property type="match status" value="1"/>
</dbReference>
<dbReference type="AlphaFoldDB" id="A0A928X2Q9"/>
<feature type="transmembrane region" description="Helical" evidence="1">
    <location>
        <begin position="21"/>
        <end position="40"/>
    </location>
</feature>
<keyword evidence="4" id="KW-1185">Reference proteome</keyword>